<proteinExistence type="predicted"/>
<sequence length="70" mass="7803">MAYQPEDLDKIDAALLSGVKKVTFADGRSTEFHSLDELRRLRADVKAELGASAAQVNPRVRTVVGRIRHR</sequence>
<dbReference type="PATRIC" id="fig|56193.3.peg.2078"/>
<dbReference type="AlphaFoldDB" id="A0A0M3AQS9"/>
<dbReference type="STRING" id="56193.YP76_10005"/>
<name>A0A0M3AQS9_9SPHN</name>
<evidence type="ECO:0000313" key="2">
    <source>
        <dbReference type="Proteomes" id="UP000033874"/>
    </source>
</evidence>
<gene>
    <name evidence="1" type="ORF">YP76_10005</name>
</gene>
<protein>
    <submittedName>
        <fullName evidence="1">Uncharacterized protein</fullName>
    </submittedName>
</protein>
<reference evidence="1 2" key="1">
    <citation type="submission" date="2015-04" db="EMBL/GenBank/DDBJ databases">
        <title>Genome sequence of aromatic hydrocarbons-degrading Sphingobium chungbukense DJ77.</title>
        <authorList>
            <person name="Kim Y.-C."/>
            <person name="Chae J.-C."/>
        </authorList>
    </citation>
    <scope>NUCLEOTIDE SEQUENCE [LARGE SCALE GENOMIC DNA]</scope>
    <source>
        <strain evidence="1 2">DJ77</strain>
    </source>
</reference>
<accession>A0A0M3AQS9</accession>
<dbReference type="Proteomes" id="UP000033874">
    <property type="component" value="Unassembled WGS sequence"/>
</dbReference>
<organism evidence="1 2">
    <name type="scientific">Sphingobium chungbukense</name>
    <dbReference type="NCBI Taxonomy" id="56193"/>
    <lineage>
        <taxon>Bacteria</taxon>
        <taxon>Pseudomonadati</taxon>
        <taxon>Pseudomonadota</taxon>
        <taxon>Alphaproteobacteria</taxon>
        <taxon>Sphingomonadales</taxon>
        <taxon>Sphingomonadaceae</taxon>
        <taxon>Sphingobium</taxon>
    </lineage>
</organism>
<keyword evidence="2" id="KW-1185">Reference proteome</keyword>
<dbReference type="NCBIfam" id="NF047331">
    <property type="entry name" value="phage_HTJ"/>
    <property type="match status" value="1"/>
</dbReference>
<dbReference type="EMBL" id="LBIC01000004">
    <property type="protein sequence ID" value="KKW92258.1"/>
    <property type="molecule type" value="Genomic_DNA"/>
</dbReference>
<comment type="caution">
    <text evidence="1">The sequence shown here is derived from an EMBL/GenBank/DDBJ whole genome shotgun (WGS) entry which is preliminary data.</text>
</comment>
<evidence type="ECO:0000313" key="1">
    <source>
        <dbReference type="EMBL" id="KKW92258.1"/>
    </source>
</evidence>
<dbReference type="RefSeq" id="WP_046763462.1">
    <property type="nucleotide sequence ID" value="NZ_LBIC01000004.1"/>
</dbReference>